<evidence type="ECO:0000256" key="1">
    <source>
        <dbReference type="SAM" id="MobiDB-lite"/>
    </source>
</evidence>
<protein>
    <submittedName>
        <fullName evidence="2">Uncharacterized protein</fullName>
    </submittedName>
</protein>
<keyword evidence="3" id="KW-1185">Reference proteome</keyword>
<feature type="region of interest" description="Disordered" evidence="1">
    <location>
        <begin position="1"/>
        <end position="55"/>
    </location>
</feature>
<proteinExistence type="predicted"/>
<dbReference type="AlphaFoldDB" id="A0A2T0U3R1"/>
<reference evidence="2 3" key="1">
    <citation type="submission" date="2018-03" db="EMBL/GenBank/DDBJ databases">
        <title>Genomic Encyclopedia of Type Strains, Phase III (KMG-III): the genomes of soil and plant-associated and newly described type strains.</title>
        <authorList>
            <person name="Whitman W."/>
        </authorList>
    </citation>
    <scope>NUCLEOTIDE SEQUENCE [LARGE SCALE GENOMIC DNA]</scope>
    <source>
        <strain evidence="2 3">CGMCC 1.9313</strain>
    </source>
</reference>
<accession>A0A2T0U3R1</accession>
<name>A0A2T0U3R1_9SPHI</name>
<evidence type="ECO:0000313" key="2">
    <source>
        <dbReference type="EMBL" id="PRY52546.1"/>
    </source>
</evidence>
<dbReference type="Proteomes" id="UP000238034">
    <property type="component" value="Unassembled WGS sequence"/>
</dbReference>
<comment type="caution">
    <text evidence="2">The sequence shown here is derived from an EMBL/GenBank/DDBJ whole genome shotgun (WGS) entry which is preliminary data.</text>
</comment>
<evidence type="ECO:0000313" key="3">
    <source>
        <dbReference type="Proteomes" id="UP000238034"/>
    </source>
</evidence>
<feature type="compositionally biased region" description="Acidic residues" evidence="1">
    <location>
        <begin position="24"/>
        <end position="40"/>
    </location>
</feature>
<feature type="compositionally biased region" description="Basic and acidic residues" evidence="1">
    <location>
        <begin position="1"/>
        <end position="17"/>
    </location>
</feature>
<organism evidence="2 3">
    <name type="scientific">Arcticibacter pallidicorallinus</name>
    <dbReference type="NCBI Taxonomy" id="1259464"/>
    <lineage>
        <taxon>Bacteria</taxon>
        <taxon>Pseudomonadati</taxon>
        <taxon>Bacteroidota</taxon>
        <taxon>Sphingobacteriia</taxon>
        <taxon>Sphingobacteriales</taxon>
        <taxon>Sphingobacteriaceae</taxon>
        <taxon>Arcticibacter</taxon>
    </lineage>
</organism>
<dbReference type="EMBL" id="PVTH01000005">
    <property type="protein sequence ID" value="PRY52546.1"/>
    <property type="molecule type" value="Genomic_DNA"/>
</dbReference>
<sequence>MYEYDPLGKDREKDDSQNKSTENPEGDYEENNVELEDGSDDLVSPDAGEGVDNLE</sequence>
<gene>
    <name evidence="2" type="ORF">B0I27_10512</name>
</gene>